<evidence type="ECO:0000313" key="1">
    <source>
        <dbReference type="EMBL" id="WAR42941.1"/>
    </source>
</evidence>
<protein>
    <recommendedName>
        <fullName evidence="3">Tail protein</fullName>
    </recommendedName>
</protein>
<evidence type="ECO:0000313" key="2">
    <source>
        <dbReference type="Proteomes" id="UP001162780"/>
    </source>
</evidence>
<name>A0ABY7GFD9_9GAMM</name>
<keyword evidence="2" id="KW-1185">Reference proteome</keyword>
<dbReference type="EMBL" id="CP113517">
    <property type="protein sequence ID" value="WAR42941.1"/>
    <property type="molecule type" value="Genomic_DNA"/>
</dbReference>
<organism evidence="1 2">
    <name type="scientific">Methylomonas rapida</name>
    <dbReference type="NCBI Taxonomy" id="2963939"/>
    <lineage>
        <taxon>Bacteria</taxon>
        <taxon>Pseudomonadati</taxon>
        <taxon>Pseudomonadota</taxon>
        <taxon>Gammaproteobacteria</taxon>
        <taxon>Methylococcales</taxon>
        <taxon>Methylococcaceae</taxon>
        <taxon>Methylomonas</taxon>
    </lineage>
</organism>
<evidence type="ECO:0008006" key="3">
    <source>
        <dbReference type="Google" id="ProtNLM"/>
    </source>
</evidence>
<reference evidence="1" key="1">
    <citation type="submission" date="2022-11" db="EMBL/GenBank/DDBJ databases">
        <title>Methylomonas rapida sp. nov., Carotenoid-Producing Obligate Methanotrophs with High Growth Characteristics and Biotechnological Potential.</title>
        <authorList>
            <person name="Tikhonova E.N."/>
            <person name="Suleimanov R.Z."/>
            <person name="Miroshnikov K."/>
            <person name="Oshkin I.Y."/>
            <person name="Belova S.E."/>
            <person name="Danilova O.V."/>
            <person name="Ashikhmin A."/>
            <person name="Konopkin A."/>
            <person name="But S.Y."/>
            <person name="Khmelenina V.N."/>
            <person name="Kuznetsov N."/>
            <person name="Pimenov N.V."/>
            <person name="Dedysh S.N."/>
        </authorList>
    </citation>
    <scope>NUCLEOTIDE SEQUENCE</scope>
    <source>
        <strain evidence="1">MP1</strain>
    </source>
</reference>
<sequence>MTILANDIKLMKADTMSDVAEGGGAMTGQPILDGVSNNMFDDVSTLDRVYGAVHLRKAFGAVQTANQDKYYGAHAIISKLPGDQKIGVNLFNTGDWFDRRPVAASRIENYRAQGPIYAGFLWGTQYMGSRAVTIFQGVTAPLPGIGDVLLLVASGGSQYIRIVDLEYSDQQFTDDKGTFTRRIIEIEISDVLQRDFVGAEMSRFDTLSPAAKIYKTVVANAARYYSARPLALAANLNAVEIKVDSVYSQVVPASQAERALVDVESASIAAPVMDAAQTTTSFSTGITFQANSTLYLGSPCVPGSLVISGGASLTDNAGKVLSGSTVVGSIDYAEGLITFAPTSPTYGSTKTVVFRPAAAPAMPADTDAIPVTAANRGYVWALTLTPAPKPGALRVSYRAMDKWYELRDNGSGGLIADEAGIGTGTVNYVTGGVSITTAALPDVGSEIMFAWGQAADYFNRSNLAIGKVTFTHQLGNMGFAPETLVITWNDGSACTATVNASGVISGDATGNVNLVTGVVSFSPNSLPLGGTTFTFNYNWGTPITKTLTAFNISGNQVTLDVADTDLVPGSISVAWNAPWAADPIKLSPTPSGSIKQEDRDNGVGGLIGGRSATIDYATGILVFNHNTSGIYKGAMYTKGSNPYKAGHYSAIYDYGYYSANTTAPSEFVVTYRKTSPGTAAQETLVASALQIDLTPGYAENVIPGSVLFTLGGRTYFDRLGQLFYNIDRATGSATLGGTLDYTTGVCSISAWASGQSPTPSLLALATSMNWRPVEVAVFRTLAAPIKVGVFQIRATAADGTQLEATANAQGDIVASQIEGKIEYDTGVVKLRFGELVTAAGNEGEDWYIAENVENGQIWKPKMVLANSIIYTTVSYTYLPLSSAILGLDPVRLPADGRVPIYAPGDVVVVLNDQTTTGTFTSSSTTNLGRVRLAKLTVRDLGGNALPTNKYTADLDAGTITWGDLSGVSQPLTIIDRIEDMAVLTDVQITGQLALSQPLSHNFPKEGTLVSNAIIWGTLYARTSIPFDQQTWTNVWSDTLIGSSVAAQYNNVQYPIAVDNASAIQEKWAIIFTSSTAFNVIGQNVGQIASGNTSADTAPINPNTGLPYFTIPYQGWGSGWASGNVLRFNTYAANAPVWVIQAIGQGEATDDDYTFCLEIRGDIGTV</sequence>
<accession>A0ABY7GFD9</accession>
<proteinExistence type="predicted"/>
<gene>
    <name evidence="1" type="ORF">NM686_011055</name>
</gene>
<dbReference type="Proteomes" id="UP001162780">
    <property type="component" value="Chromosome"/>
</dbReference>
<dbReference type="RefSeq" id="WP_255187924.1">
    <property type="nucleotide sequence ID" value="NZ_CP113517.1"/>
</dbReference>